<protein>
    <recommendedName>
        <fullName evidence="2">NMD3 family protein</fullName>
    </recommendedName>
</protein>
<proteinExistence type="predicted"/>
<dbReference type="EMBL" id="MLJW01000363">
    <property type="protein sequence ID" value="OIQ88674.1"/>
    <property type="molecule type" value="Genomic_DNA"/>
</dbReference>
<name>A0A1J5QZJ0_9ZZZZ</name>
<reference evidence="1" key="1">
    <citation type="submission" date="2016-10" db="EMBL/GenBank/DDBJ databases">
        <title>Sequence of Gallionella enrichment culture.</title>
        <authorList>
            <person name="Poehlein A."/>
            <person name="Muehling M."/>
            <person name="Daniel R."/>
        </authorList>
    </citation>
    <scope>NUCLEOTIDE SEQUENCE</scope>
</reference>
<dbReference type="AlphaFoldDB" id="A0A1J5QZJ0"/>
<dbReference type="NCBIfam" id="NF040826">
    <property type="entry name" value="lxa_BCAM0308"/>
    <property type="match status" value="1"/>
</dbReference>
<gene>
    <name evidence="1" type="ORF">GALL_294570</name>
</gene>
<comment type="caution">
    <text evidence="1">The sequence shown here is derived from an EMBL/GenBank/DDBJ whole genome shotgun (WGS) entry which is preliminary data.</text>
</comment>
<dbReference type="InterPro" id="IPR047706">
    <property type="entry name" value="BCAM0308-like"/>
</dbReference>
<evidence type="ECO:0008006" key="2">
    <source>
        <dbReference type="Google" id="ProtNLM"/>
    </source>
</evidence>
<accession>A0A1J5QZJ0</accession>
<sequence length="167" mass="18935">MTINSIPAGFRQIHRQDGIFQEHVHDAYKLKGKLPEPSVCPQCGAVFHGGRWQWGNPAPGAHHETCPACHRIHDHFPAGFLVLAGPFFLSHKDEIMRLVQHHAQRERAEHPLQRIMAVEDQGGATLVTTTDIHLARGIGEAVHHAYQGELEFHYNPEENLLRVHWTH</sequence>
<organism evidence="1">
    <name type="scientific">mine drainage metagenome</name>
    <dbReference type="NCBI Taxonomy" id="410659"/>
    <lineage>
        <taxon>unclassified sequences</taxon>
        <taxon>metagenomes</taxon>
        <taxon>ecological metagenomes</taxon>
    </lineage>
</organism>
<evidence type="ECO:0000313" key="1">
    <source>
        <dbReference type="EMBL" id="OIQ88674.1"/>
    </source>
</evidence>